<name>A0A914P7M6_9BILA</name>
<evidence type="ECO:0000313" key="2">
    <source>
        <dbReference type="WBParaSite" id="PDA_v2.g1399.t1"/>
    </source>
</evidence>
<keyword evidence="1" id="KW-1185">Reference proteome</keyword>
<proteinExistence type="predicted"/>
<evidence type="ECO:0000313" key="1">
    <source>
        <dbReference type="Proteomes" id="UP000887578"/>
    </source>
</evidence>
<sequence>MEIINGIKTRLFCGEEFFVDVVCIDEGVVASITVRVLGGKVGIVEGIFVVVITVVEGNIVEVDMIVVVGIIVAGEMVVLELEFNDISHGALIFAVKGENGKVANEIVPIGVLQKFV</sequence>
<accession>A0A914P7M6</accession>
<dbReference type="AlphaFoldDB" id="A0A914P7M6"/>
<reference evidence="2" key="1">
    <citation type="submission" date="2022-11" db="UniProtKB">
        <authorList>
            <consortium name="WormBaseParasite"/>
        </authorList>
    </citation>
    <scope>IDENTIFICATION</scope>
</reference>
<dbReference type="WBParaSite" id="PDA_v2.g1399.t1">
    <property type="protein sequence ID" value="PDA_v2.g1399.t1"/>
    <property type="gene ID" value="PDA_v2.g1399"/>
</dbReference>
<organism evidence="1 2">
    <name type="scientific">Panagrolaimus davidi</name>
    <dbReference type="NCBI Taxonomy" id="227884"/>
    <lineage>
        <taxon>Eukaryota</taxon>
        <taxon>Metazoa</taxon>
        <taxon>Ecdysozoa</taxon>
        <taxon>Nematoda</taxon>
        <taxon>Chromadorea</taxon>
        <taxon>Rhabditida</taxon>
        <taxon>Tylenchina</taxon>
        <taxon>Panagrolaimomorpha</taxon>
        <taxon>Panagrolaimoidea</taxon>
        <taxon>Panagrolaimidae</taxon>
        <taxon>Panagrolaimus</taxon>
    </lineage>
</organism>
<protein>
    <submittedName>
        <fullName evidence="2">Uncharacterized protein</fullName>
    </submittedName>
</protein>
<dbReference type="Proteomes" id="UP000887578">
    <property type="component" value="Unplaced"/>
</dbReference>